<dbReference type="PANTHER" id="PTHR43685:SF3">
    <property type="entry name" value="SLR2126 PROTEIN"/>
    <property type="match status" value="1"/>
</dbReference>
<keyword evidence="4" id="KW-1185">Reference proteome</keyword>
<keyword evidence="2" id="KW-0812">Transmembrane</keyword>
<keyword evidence="2" id="KW-0472">Membrane</keyword>
<keyword evidence="2" id="KW-1133">Transmembrane helix</keyword>
<name>A0ABY1VMK0_9ACTO</name>
<feature type="region of interest" description="Disordered" evidence="1">
    <location>
        <begin position="652"/>
        <end position="689"/>
    </location>
</feature>
<proteinExistence type="predicted"/>
<dbReference type="RefSeq" id="WP_111836267.1">
    <property type="nucleotide sequence ID" value="NZ_UAPQ01000006.1"/>
</dbReference>
<dbReference type="Proteomes" id="UP000250006">
    <property type="component" value="Unassembled WGS sequence"/>
</dbReference>
<feature type="transmembrane region" description="Helical" evidence="2">
    <location>
        <begin position="456"/>
        <end position="478"/>
    </location>
</feature>
<feature type="transmembrane region" description="Helical" evidence="2">
    <location>
        <begin position="764"/>
        <end position="784"/>
    </location>
</feature>
<comment type="caution">
    <text evidence="3">The sequence shown here is derived from an EMBL/GenBank/DDBJ whole genome shotgun (WGS) entry which is preliminary data.</text>
</comment>
<feature type="transmembrane region" description="Helical" evidence="2">
    <location>
        <begin position="954"/>
        <end position="973"/>
    </location>
</feature>
<gene>
    <name evidence="3" type="ORF">NCTC11535_00984</name>
</gene>
<accession>A0ABY1VMK0</accession>
<feature type="transmembrane region" description="Helical" evidence="2">
    <location>
        <begin position="594"/>
        <end position="612"/>
    </location>
</feature>
<protein>
    <submittedName>
        <fullName evidence="3">Uncharacterized protein</fullName>
    </submittedName>
</protein>
<dbReference type="SUPFAM" id="SSF53448">
    <property type="entry name" value="Nucleotide-diphospho-sugar transferases"/>
    <property type="match status" value="1"/>
</dbReference>
<feature type="transmembrane region" description="Helical" evidence="2">
    <location>
        <begin position="836"/>
        <end position="861"/>
    </location>
</feature>
<feature type="transmembrane region" description="Helical" evidence="2">
    <location>
        <begin position="346"/>
        <end position="363"/>
    </location>
</feature>
<feature type="transmembrane region" description="Helical" evidence="2">
    <location>
        <begin position="540"/>
        <end position="559"/>
    </location>
</feature>
<dbReference type="InterPro" id="IPR050834">
    <property type="entry name" value="Glycosyltransf_2"/>
</dbReference>
<feature type="transmembrane region" description="Helical" evidence="2">
    <location>
        <begin position="740"/>
        <end position="757"/>
    </location>
</feature>
<evidence type="ECO:0000313" key="3">
    <source>
        <dbReference type="EMBL" id="SPT53321.1"/>
    </source>
</evidence>
<feature type="transmembrane region" description="Helical" evidence="2">
    <location>
        <begin position="571"/>
        <end position="588"/>
    </location>
</feature>
<dbReference type="InterPro" id="IPR029044">
    <property type="entry name" value="Nucleotide-diphossugar_trans"/>
</dbReference>
<evidence type="ECO:0000256" key="1">
    <source>
        <dbReference type="SAM" id="MobiDB-lite"/>
    </source>
</evidence>
<reference evidence="3 4" key="1">
    <citation type="submission" date="2018-06" db="EMBL/GenBank/DDBJ databases">
        <authorList>
            <consortium name="Pathogen Informatics"/>
            <person name="Doyle S."/>
        </authorList>
    </citation>
    <scope>NUCLEOTIDE SEQUENCE [LARGE SCALE GENOMIC DNA]</scope>
    <source>
        <strain evidence="3 4">NCTC11535</strain>
    </source>
</reference>
<evidence type="ECO:0000313" key="4">
    <source>
        <dbReference type="Proteomes" id="UP000250006"/>
    </source>
</evidence>
<organism evidence="3 4">
    <name type="scientific">Actinomyces bovis</name>
    <dbReference type="NCBI Taxonomy" id="1658"/>
    <lineage>
        <taxon>Bacteria</taxon>
        <taxon>Bacillati</taxon>
        <taxon>Actinomycetota</taxon>
        <taxon>Actinomycetes</taxon>
        <taxon>Actinomycetales</taxon>
        <taxon>Actinomycetaceae</taxon>
        <taxon>Actinomyces</taxon>
    </lineage>
</organism>
<dbReference type="PANTHER" id="PTHR43685">
    <property type="entry name" value="GLYCOSYLTRANSFERASE"/>
    <property type="match status" value="1"/>
</dbReference>
<evidence type="ECO:0000256" key="2">
    <source>
        <dbReference type="SAM" id="Phobius"/>
    </source>
</evidence>
<feature type="transmembrane region" description="Helical" evidence="2">
    <location>
        <begin position="1243"/>
        <end position="1262"/>
    </location>
</feature>
<feature type="transmembrane region" description="Helical" evidence="2">
    <location>
        <begin position="715"/>
        <end position="734"/>
    </location>
</feature>
<dbReference type="Gene3D" id="3.90.550.10">
    <property type="entry name" value="Spore Coat Polysaccharide Biosynthesis Protein SpsA, Chain A"/>
    <property type="match status" value="1"/>
</dbReference>
<dbReference type="Pfam" id="PF13641">
    <property type="entry name" value="Glyco_tranf_2_3"/>
    <property type="match status" value="1"/>
</dbReference>
<feature type="compositionally biased region" description="Polar residues" evidence="1">
    <location>
        <begin position="303"/>
        <end position="315"/>
    </location>
</feature>
<feature type="transmembrane region" description="Helical" evidence="2">
    <location>
        <begin position="873"/>
        <end position="892"/>
    </location>
</feature>
<feature type="transmembrane region" description="Helical" evidence="2">
    <location>
        <begin position="912"/>
        <end position="933"/>
    </location>
</feature>
<dbReference type="EMBL" id="UAPQ01000006">
    <property type="protein sequence ID" value="SPT53321.1"/>
    <property type="molecule type" value="Genomic_DNA"/>
</dbReference>
<feature type="region of interest" description="Disordered" evidence="1">
    <location>
        <begin position="299"/>
        <end position="326"/>
    </location>
</feature>
<sequence>MSSSVEQGSLPRTGTIAVLVCAGVTPYLPKSLRALAAQTLAPDVVLLVDIASRENGLGDGTPVEEVVEAAELDQATLVRIVRCPQARGFREAVSQGLEAYATLVASGNRWRKRAGASTSIGVQGTLSGPTGAMSPITEEERVQVAQSAVPAVGVDHSRLWLLHDDCAPEPNCLEELVEAIVTSRSVALAGPKQVDWDHPEQLLEVGLVTTASARRANDIAEGEIDQGQLDDRSDVLAVGSAGALIDRDVWEKLGGPSPMFPIFGDGLELSRAVRLAGHRVVVAPQARLRHRRASYLGLRPPRTLTTEAPQGTATPTRPAEPNADRSFRARRTAQLSSWASFSSKPLGLLLAYFLVLAGARALWRLLAKDPGLAMDELKAARAVLDRREAIAAERSRLAGIGTANGALLSELYTTPYRIQAQRRDHNRQQRERAARAAAPSELEVRELAAIKTTRRIVLGLVLVLAAVAGGIALSRVLVTRNLAGGALTALGLDWQQAWSAAWSTWAFTGDGVPTAPNPLLAVLAVALAGLSPLGIEAETLISLLLHLAVPLAALGAWYAAGAISRRPAVRAWAAISWAAAPALLLGVGQGRLPAVIVHLTLPWAMLALARALGADRRDVILSGMVGAQRLSSADRGKSKPFEAERSAELAKLARSGAQSRDAEPTGKAASLKTGQPRGPVDDDPATPVMDDATGVVVSASTRRGARIRAAATEQYGPGSTTAAAAAGLLLAVIASADAGVGSMVALLLLGAIVFGFLRTRHLNARLLFAAVPTVALLTPTWWAAFEAARGTGSLFSTRALAQAAHTLATVTGAPVAVTAPSSLDLLLGIPADPHSLGLGTIATSITRACLLFLPLLVALSLPLLGRHGRRARVGLVLALGGVCCAMLSLRATTGIGTDATGAGSGQLVTVPGWAGAGVSLMQAGLLLSAVVLLDRFHSQLVRHTFDWRHLAVGFFNGLALLLAACLLGTWSWSTHAGSGGPLMMLHSGSRSVPAIAAETQRTTGGRVLAIGTDAQGLTASLWRGDGVMLADVLPAATSADAARLKETGTTVTQTKSNTGLLRGARQAGPAVTLNSDAATQDLAQLVVGLTAGQQDNAAAGLARHGVAVVLLTDLSSRTTEAAAGIAATPGLEQLASTKVGKAWRVSLGNGAEVSGALIQGRDQSAAQFLPWNSQHLSAELPAASDGAKRTLYLAERSDPGWRATLDGQPLKPIADPAGWRQAFELPATGGQLELGHTSLVSRLLTLSIWVVCGITALAALPLRRPRND</sequence>